<keyword evidence="3" id="KW-0732">Signal</keyword>
<feature type="transmembrane region" description="Helical" evidence="2">
    <location>
        <begin position="610"/>
        <end position="634"/>
    </location>
</feature>
<accession>A0A2R6WYJ6</accession>
<name>A0A2R6WYJ6_MARPO</name>
<feature type="transmembrane region" description="Helical" evidence="2">
    <location>
        <begin position="760"/>
        <end position="780"/>
    </location>
</feature>
<dbReference type="InterPro" id="IPR056230">
    <property type="entry name" value="TMEM62_C"/>
</dbReference>
<reference evidence="8" key="1">
    <citation type="journal article" date="2017" name="Cell">
        <title>Insights into land plant evolution garnered from the Marchantia polymorpha genome.</title>
        <authorList>
            <person name="Bowman J.L."/>
            <person name="Kohchi T."/>
            <person name="Yamato K.T."/>
            <person name="Jenkins J."/>
            <person name="Shu S."/>
            <person name="Ishizaki K."/>
            <person name="Yamaoka S."/>
            <person name="Nishihama R."/>
            <person name="Nakamura Y."/>
            <person name="Berger F."/>
            <person name="Adam C."/>
            <person name="Aki S.S."/>
            <person name="Althoff F."/>
            <person name="Araki T."/>
            <person name="Arteaga-Vazquez M.A."/>
            <person name="Balasubrmanian S."/>
            <person name="Barry K."/>
            <person name="Bauer D."/>
            <person name="Boehm C.R."/>
            <person name="Briginshaw L."/>
            <person name="Caballero-Perez J."/>
            <person name="Catarino B."/>
            <person name="Chen F."/>
            <person name="Chiyoda S."/>
            <person name="Chovatia M."/>
            <person name="Davies K.M."/>
            <person name="Delmans M."/>
            <person name="Demura T."/>
            <person name="Dierschke T."/>
            <person name="Dolan L."/>
            <person name="Dorantes-Acosta A.E."/>
            <person name="Eklund D.M."/>
            <person name="Florent S.N."/>
            <person name="Flores-Sandoval E."/>
            <person name="Fujiyama A."/>
            <person name="Fukuzawa H."/>
            <person name="Galik B."/>
            <person name="Grimanelli D."/>
            <person name="Grimwood J."/>
            <person name="Grossniklaus U."/>
            <person name="Hamada T."/>
            <person name="Haseloff J."/>
            <person name="Hetherington A.J."/>
            <person name="Higo A."/>
            <person name="Hirakawa Y."/>
            <person name="Hundley H.N."/>
            <person name="Ikeda Y."/>
            <person name="Inoue K."/>
            <person name="Inoue S.I."/>
            <person name="Ishida S."/>
            <person name="Jia Q."/>
            <person name="Kakita M."/>
            <person name="Kanazawa T."/>
            <person name="Kawai Y."/>
            <person name="Kawashima T."/>
            <person name="Kennedy M."/>
            <person name="Kinose K."/>
            <person name="Kinoshita T."/>
            <person name="Kohara Y."/>
            <person name="Koide E."/>
            <person name="Komatsu K."/>
            <person name="Kopischke S."/>
            <person name="Kubo M."/>
            <person name="Kyozuka J."/>
            <person name="Lagercrantz U."/>
            <person name="Lin S.S."/>
            <person name="Lindquist E."/>
            <person name="Lipzen A.M."/>
            <person name="Lu C.W."/>
            <person name="De Luna E."/>
            <person name="Martienssen R.A."/>
            <person name="Minamino N."/>
            <person name="Mizutani M."/>
            <person name="Mizutani M."/>
            <person name="Mochizuki N."/>
            <person name="Monte I."/>
            <person name="Mosher R."/>
            <person name="Nagasaki H."/>
            <person name="Nakagami H."/>
            <person name="Naramoto S."/>
            <person name="Nishitani K."/>
            <person name="Ohtani M."/>
            <person name="Okamoto T."/>
            <person name="Okumura M."/>
            <person name="Phillips J."/>
            <person name="Pollak B."/>
            <person name="Reinders A."/>
            <person name="Rovekamp M."/>
            <person name="Sano R."/>
            <person name="Sawa S."/>
            <person name="Schmid M.W."/>
            <person name="Shirakawa M."/>
            <person name="Solano R."/>
            <person name="Spunde A."/>
            <person name="Suetsugu N."/>
            <person name="Sugano S."/>
            <person name="Sugiyama A."/>
            <person name="Sun R."/>
            <person name="Suzuki Y."/>
            <person name="Takenaka M."/>
            <person name="Takezawa D."/>
            <person name="Tomogane H."/>
            <person name="Tsuzuki M."/>
            <person name="Ueda T."/>
            <person name="Umeda M."/>
            <person name="Ward J.M."/>
            <person name="Watanabe Y."/>
            <person name="Yazaki K."/>
            <person name="Yokoyama R."/>
            <person name="Yoshitake Y."/>
            <person name="Yotsui I."/>
            <person name="Zachgo S."/>
            <person name="Schmutz J."/>
        </authorList>
    </citation>
    <scope>NUCLEOTIDE SEQUENCE [LARGE SCALE GENOMIC DNA]</scope>
    <source>
        <strain evidence="8">Tak-1</strain>
    </source>
</reference>
<evidence type="ECO:0000259" key="4">
    <source>
        <dbReference type="Pfam" id="PF00149"/>
    </source>
</evidence>
<evidence type="ECO:0000256" key="1">
    <source>
        <dbReference type="SAM" id="MobiDB-lite"/>
    </source>
</evidence>
<dbReference type="InterPro" id="IPR004843">
    <property type="entry name" value="Calcineurin-like_PHP"/>
</dbReference>
<keyword evidence="8" id="KW-1185">Reference proteome</keyword>
<feature type="domain" description="TMEM62 Ig-like" evidence="5">
    <location>
        <begin position="335"/>
        <end position="465"/>
    </location>
</feature>
<feature type="transmembrane region" description="Helical" evidence="2">
    <location>
        <begin position="733"/>
        <end position="754"/>
    </location>
</feature>
<feature type="domain" description="Calcineurin-like phosphoesterase" evidence="4">
    <location>
        <begin position="55"/>
        <end position="272"/>
    </location>
</feature>
<feature type="transmembrane region" description="Helical" evidence="2">
    <location>
        <begin position="554"/>
        <end position="572"/>
    </location>
</feature>
<evidence type="ECO:0000259" key="5">
    <source>
        <dbReference type="Pfam" id="PF24384"/>
    </source>
</evidence>
<dbReference type="AlphaFoldDB" id="A0A2R6WYJ6"/>
<feature type="signal peptide" evidence="3">
    <location>
        <begin position="1"/>
        <end position="22"/>
    </location>
</feature>
<dbReference type="Pfam" id="PF00149">
    <property type="entry name" value="Metallophos"/>
    <property type="match status" value="1"/>
</dbReference>
<protein>
    <submittedName>
        <fullName evidence="7">Uncharacterized protein</fullName>
    </submittedName>
</protein>
<dbReference type="SUPFAM" id="SSF56300">
    <property type="entry name" value="Metallo-dependent phosphatases"/>
    <property type="match status" value="1"/>
</dbReference>
<evidence type="ECO:0000313" key="8">
    <source>
        <dbReference type="Proteomes" id="UP000244005"/>
    </source>
</evidence>
<dbReference type="PANTHER" id="PTHR14795">
    <property type="entry name" value="HELICASE RELATED"/>
    <property type="match status" value="1"/>
</dbReference>
<feature type="chain" id="PRO_5015342833" evidence="3">
    <location>
        <begin position="23"/>
        <end position="795"/>
    </location>
</feature>
<feature type="compositionally biased region" description="Basic and acidic residues" evidence="1">
    <location>
        <begin position="681"/>
        <end position="696"/>
    </location>
</feature>
<evidence type="ECO:0000313" key="7">
    <source>
        <dbReference type="EMBL" id="PTQ38904.1"/>
    </source>
</evidence>
<feature type="region of interest" description="Disordered" evidence="1">
    <location>
        <begin position="679"/>
        <end position="720"/>
    </location>
</feature>
<sequence>MGIRRILVAWGVLICLVRIAEGDGGDLQQQLSDVDLGRVVKRLEDEKSRAGVSWVVQLSDLHVSKFHPERVEALRKLMGTILATIQPSLVLITGDLTDAKSKTGTSTQQYEEEWIAYRDSIDLMIKESGLNLEQFYDLRGNHDKYGVPLAKSSLDFYSQYSCNARMKRTSLVQSVTLIGHDGWKHLFVGVDDSMSVGLRGPSNLFGHPSDNTIAKLERELSQWDDDTTTPVTKVVFGHFPTSFTASSESGHRSDQIMAKHNVSAYINGHLHCKFGRHLYKHHMNGMKGEFWEWEMGDWRTSRMMRILAFDHDRVSFVDLDLGDYSKKVLRGERFQMPTVILPTSPLDSRYMLRSSSSPFQADGGPVRALVFSPSPPSSVTVRVFDSAAKSVSNFVDYSLVESLKMVRISGPSAEEDGGPFVYEAAWESQKYLDSSPTRFWLQIQVLDSDKNSTTSDMWPFSIQGKMAPFKLTWLGFLVMGFQWESFYPVVLWIMVCVVLGCLLLIPQLAYIYLEKQGKYDRWALSIFNPSATSSFPYIKLPVWALLEGARNRPLWLAQVGYIAFLLVFPWFWGRVLAEDYPVGYMTLWGWTVWPSKSTVFHQSGVGWPDIMGIVLPYISCVLFPFVLMVSALCAEQGACELVLAVSDGDKLLGKDDVRTDTGMGVGENVSRHATKAALAANEKDDEKPLLSEKEDTGSPSARHGSDISSEEDEEEVATDKRESKVFSRRVRKIYFVGCFAIALLHLRLCLFMASSYGAQAIFLSPFYVWPVPILIVLSIYMTSAIKPRNLVVNQI</sequence>
<dbReference type="InterPro" id="IPR056229">
    <property type="entry name" value="Ig_TMM62"/>
</dbReference>
<proteinExistence type="predicted"/>
<evidence type="ECO:0000259" key="6">
    <source>
        <dbReference type="Pfam" id="PF24394"/>
    </source>
</evidence>
<dbReference type="Gramene" id="Mp5g10440.1">
    <property type="protein sequence ID" value="Mp5g10440.1.cds"/>
    <property type="gene ID" value="Mp5g10440"/>
</dbReference>
<evidence type="ECO:0000256" key="3">
    <source>
        <dbReference type="SAM" id="SignalP"/>
    </source>
</evidence>
<keyword evidence="2" id="KW-0812">Transmembrane</keyword>
<dbReference type="Pfam" id="PF24394">
    <property type="entry name" value="TMEM62_C"/>
    <property type="match status" value="1"/>
</dbReference>
<feature type="transmembrane region" description="Helical" evidence="2">
    <location>
        <begin position="489"/>
        <end position="513"/>
    </location>
</feature>
<feature type="domain" description="TMEM62 C-terminal" evidence="6">
    <location>
        <begin position="489"/>
        <end position="765"/>
    </location>
</feature>
<dbReference type="Proteomes" id="UP000244005">
    <property type="component" value="Unassembled WGS sequence"/>
</dbReference>
<gene>
    <name evidence="7" type="ORF">MARPO_0048s0028</name>
</gene>
<evidence type="ECO:0000256" key="2">
    <source>
        <dbReference type="SAM" id="Phobius"/>
    </source>
</evidence>
<dbReference type="Pfam" id="PF24384">
    <property type="entry name" value="Ig_TMM62"/>
    <property type="match status" value="1"/>
</dbReference>
<dbReference type="GO" id="GO:0016787">
    <property type="term" value="F:hydrolase activity"/>
    <property type="evidence" value="ECO:0007669"/>
    <property type="project" value="InterPro"/>
</dbReference>
<dbReference type="OMA" id="RCEGVNW"/>
<dbReference type="OrthoDB" id="27234at2759"/>
<dbReference type="InterPro" id="IPR029052">
    <property type="entry name" value="Metallo-depent_PP-like"/>
</dbReference>
<dbReference type="Gene3D" id="3.60.21.10">
    <property type="match status" value="1"/>
</dbReference>
<dbReference type="EMBL" id="KZ772720">
    <property type="protein sequence ID" value="PTQ38904.1"/>
    <property type="molecule type" value="Genomic_DNA"/>
</dbReference>
<dbReference type="PANTHER" id="PTHR14795:SF0">
    <property type="entry name" value="TRANSMEMBRANE PROTEIN 62"/>
    <property type="match status" value="1"/>
</dbReference>
<keyword evidence="2" id="KW-1133">Transmembrane helix</keyword>
<keyword evidence="2" id="KW-0472">Membrane</keyword>
<organism evidence="7 8">
    <name type="scientific">Marchantia polymorpha</name>
    <name type="common">Common liverwort</name>
    <name type="synonym">Marchantia aquatica</name>
    <dbReference type="NCBI Taxonomy" id="3197"/>
    <lineage>
        <taxon>Eukaryota</taxon>
        <taxon>Viridiplantae</taxon>
        <taxon>Streptophyta</taxon>
        <taxon>Embryophyta</taxon>
        <taxon>Marchantiophyta</taxon>
        <taxon>Marchantiopsida</taxon>
        <taxon>Marchantiidae</taxon>
        <taxon>Marchantiales</taxon>
        <taxon>Marchantiaceae</taxon>
        <taxon>Marchantia</taxon>
    </lineage>
</organism>